<feature type="signal peptide" evidence="2">
    <location>
        <begin position="1"/>
        <end position="26"/>
    </location>
</feature>
<evidence type="ECO:0000259" key="3">
    <source>
        <dbReference type="Pfam" id="PF01471"/>
    </source>
</evidence>
<dbReference type="Gene3D" id="1.10.8.350">
    <property type="entry name" value="Bacterial muramidase"/>
    <property type="match status" value="1"/>
</dbReference>
<dbReference type="InterPro" id="IPR043426">
    <property type="entry name" value="MltB-like"/>
</dbReference>
<feature type="region of interest" description="Disordered" evidence="1">
    <location>
        <begin position="30"/>
        <end position="53"/>
    </location>
</feature>
<comment type="caution">
    <text evidence="5">The sequence shown here is derived from an EMBL/GenBank/DDBJ whole genome shotgun (WGS) entry which is preliminary data.</text>
</comment>
<dbReference type="Pfam" id="PF13406">
    <property type="entry name" value="SLT_2"/>
    <property type="match status" value="1"/>
</dbReference>
<organism evidence="5 6">
    <name type="scientific">Palleronia sediminis</name>
    <dbReference type="NCBI Taxonomy" id="2547833"/>
    <lineage>
        <taxon>Bacteria</taxon>
        <taxon>Pseudomonadati</taxon>
        <taxon>Pseudomonadota</taxon>
        <taxon>Alphaproteobacteria</taxon>
        <taxon>Rhodobacterales</taxon>
        <taxon>Roseobacteraceae</taxon>
        <taxon>Palleronia</taxon>
    </lineage>
</organism>
<dbReference type="InterPro" id="IPR002477">
    <property type="entry name" value="Peptidoglycan-bd-like"/>
</dbReference>
<sequence>MTCILERAAMRLALLAVLLICAAPLAAQTDAPEPDPTGDETAGEAATAPVLRPMARPPSEVVDAILSARADGFLRWLTSFRGRALTQGVRPEVFDAAFDGVAYAPDVKARSRERAGFAQPIWDFMDAAVTEERIARGEAVLDNNVRMFDALEARYGVDREILTAIWGVESAYGTQRGDADVIAALATLAYDSDRPRFFEAQLVAALKILQEGEVARDKLRGAWSGTMGHTSLIPTTYIVDAVDFDGDGRRDIWSDSAADALASTAAFLARHGWEAGVPWGVEVLLPDEVEGLQLSAPRLPSEWARLGVTDTDGAPIADYGPATLLLPAGANGPAFLRFGNFDVLERYANADAYALAVGHLADRLEGARPLASEWPRDDRALTPEEQAELQLRLTQAGFDTGGVDGKIGPATIDALRAYQRAEGLLPDGYASLSVLEALR</sequence>
<dbReference type="PANTHER" id="PTHR30163">
    <property type="entry name" value="MEMBRANE-BOUND LYTIC MUREIN TRANSGLYCOSYLASE B"/>
    <property type="match status" value="1"/>
</dbReference>
<protein>
    <submittedName>
        <fullName evidence="5">Lytic murein transglycosylase</fullName>
    </submittedName>
</protein>
<dbReference type="OrthoDB" id="9808544at2"/>
<dbReference type="GO" id="GO:0009253">
    <property type="term" value="P:peptidoglycan catabolic process"/>
    <property type="evidence" value="ECO:0007669"/>
    <property type="project" value="TreeGrafter"/>
</dbReference>
<reference evidence="5 6" key="1">
    <citation type="submission" date="2019-03" db="EMBL/GenBank/DDBJ databases">
        <title>Primorskyibacter sp. SS33 isolated from sediments.</title>
        <authorList>
            <person name="Xunke S."/>
        </authorList>
    </citation>
    <scope>NUCLEOTIDE SEQUENCE [LARGE SCALE GENOMIC DNA]</scope>
    <source>
        <strain evidence="5 6">SS33</strain>
    </source>
</reference>
<dbReference type="Gene3D" id="1.10.101.10">
    <property type="entry name" value="PGBD-like superfamily/PGBD"/>
    <property type="match status" value="1"/>
</dbReference>
<evidence type="ECO:0000256" key="2">
    <source>
        <dbReference type="SAM" id="SignalP"/>
    </source>
</evidence>
<feature type="chain" id="PRO_5020648863" evidence="2">
    <location>
        <begin position="27"/>
        <end position="439"/>
    </location>
</feature>
<dbReference type="InterPro" id="IPR036365">
    <property type="entry name" value="PGBD-like_sf"/>
</dbReference>
<dbReference type="InterPro" id="IPR011970">
    <property type="entry name" value="MltB_2"/>
</dbReference>
<feature type="compositionally biased region" description="Acidic residues" evidence="1">
    <location>
        <begin position="32"/>
        <end position="42"/>
    </location>
</feature>
<accession>A0A4R6A6S2</accession>
<dbReference type="InterPro" id="IPR031304">
    <property type="entry name" value="SLT_2"/>
</dbReference>
<dbReference type="InterPro" id="IPR023346">
    <property type="entry name" value="Lysozyme-like_dom_sf"/>
</dbReference>
<feature type="domain" description="Transglycosylase SLT" evidence="4">
    <location>
        <begin position="73"/>
        <end position="362"/>
    </location>
</feature>
<dbReference type="Pfam" id="PF01471">
    <property type="entry name" value="PG_binding_1"/>
    <property type="match status" value="1"/>
</dbReference>
<dbReference type="SUPFAM" id="SSF47090">
    <property type="entry name" value="PGBD-like"/>
    <property type="match status" value="1"/>
</dbReference>
<dbReference type="GO" id="GO:0008933">
    <property type="term" value="F:peptidoglycan lytic transglycosylase activity"/>
    <property type="evidence" value="ECO:0007669"/>
    <property type="project" value="TreeGrafter"/>
</dbReference>
<keyword evidence="6" id="KW-1185">Reference proteome</keyword>
<dbReference type="Proteomes" id="UP000295701">
    <property type="component" value="Unassembled WGS sequence"/>
</dbReference>
<dbReference type="NCBIfam" id="TIGR02283">
    <property type="entry name" value="MltB_2"/>
    <property type="match status" value="1"/>
</dbReference>
<keyword evidence="2" id="KW-0732">Signal</keyword>
<feature type="domain" description="Peptidoglycan binding-like" evidence="3">
    <location>
        <begin position="387"/>
        <end position="438"/>
    </location>
</feature>
<proteinExistence type="predicted"/>
<gene>
    <name evidence="5" type="ORF">E2L08_11025</name>
</gene>
<evidence type="ECO:0000256" key="1">
    <source>
        <dbReference type="SAM" id="MobiDB-lite"/>
    </source>
</evidence>
<dbReference type="PANTHER" id="PTHR30163:SF8">
    <property type="entry name" value="LYTIC MUREIN TRANSGLYCOSYLASE"/>
    <property type="match status" value="1"/>
</dbReference>
<dbReference type="EMBL" id="SNAA01000011">
    <property type="protein sequence ID" value="TDL78462.1"/>
    <property type="molecule type" value="Genomic_DNA"/>
</dbReference>
<name>A0A4R6A6S2_9RHOB</name>
<evidence type="ECO:0000313" key="5">
    <source>
        <dbReference type="EMBL" id="TDL78462.1"/>
    </source>
</evidence>
<evidence type="ECO:0000313" key="6">
    <source>
        <dbReference type="Proteomes" id="UP000295701"/>
    </source>
</evidence>
<dbReference type="AlphaFoldDB" id="A0A4R6A6S2"/>
<dbReference type="InterPro" id="IPR036366">
    <property type="entry name" value="PGBDSf"/>
</dbReference>
<dbReference type="SUPFAM" id="SSF53955">
    <property type="entry name" value="Lysozyme-like"/>
    <property type="match status" value="1"/>
</dbReference>
<dbReference type="Gene3D" id="1.10.530.10">
    <property type="match status" value="1"/>
</dbReference>
<evidence type="ECO:0000259" key="4">
    <source>
        <dbReference type="Pfam" id="PF13406"/>
    </source>
</evidence>